<dbReference type="AlphaFoldDB" id="A0A813XE20"/>
<name>A0A813XE20_9BILA</name>
<comment type="caution">
    <text evidence="2">The sequence shown here is derived from an EMBL/GenBank/DDBJ whole genome shotgun (WGS) entry which is preliminary data.</text>
</comment>
<keyword evidence="1" id="KW-1133">Transmembrane helix</keyword>
<accession>A0A813XE20</accession>
<evidence type="ECO:0000313" key="2">
    <source>
        <dbReference type="EMBL" id="CAF0866855.1"/>
    </source>
</evidence>
<dbReference type="EMBL" id="CAJNOM010000033">
    <property type="protein sequence ID" value="CAF0866855.1"/>
    <property type="molecule type" value="Genomic_DNA"/>
</dbReference>
<sequence length="157" mass="17817">MADIIFVIIGVTAGTGLLISSIITTYCCCKRYRRNRLPSNSQSTKQQHEEDYLHTVIINQHIAKHLRPNSALSFISNSYHNDMTLIAPPRRLAVLEQQQQLQKQHEPATLIIENPLISPLNHTIEQKPPSSSSLQSYVYENPSLELGELQTIRAIQF</sequence>
<feature type="transmembrane region" description="Helical" evidence="1">
    <location>
        <begin position="6"/>
        <end position="29"/>
    </location>
</feature>
<keyword evidence="3" id="KW-1185">Reference proteome</keyword>
<organism evidence="2 3">
    <name type="scientific">Adineta steineri</name>
    <dbReference type="NCBI Taxonomy" id="433720"/>
    <lineage>
        <taxon>Eukaryota</taxon>
        <taxon>Metazoa</taxon>
        <taxon>Spiralia</taxon>
        <taxon>Gnathifera</taxon>
        <taxon>Rotifera</taxon>
        <taxon>Eurotatoria</taxon>
        <taxon>Bdelloidea</taxon>
        <taxon>Adinetida</taxon>
        <taxon>Adinetidae</taxon>
        <taxon>Adineta</taxon>
    </lineage>
</organism>
<reference evidence="2" key="1">
    <citation type="submission" date="2021-02" db="EMBL/GenBank/DDBJ databases">
        <authorList>
            <person name="Nowell W R."/>
        </authorList>
    </citation>
    <scope>NUCLEOTIDE SEQUENCE</scope>
</reference>
<evidence type="ECO:0000313" key="3">
    <source>
        <dbReference type="Proteomes" id="UP000663832"/>
    </source>
</evidence>
<protein>
    <submittedName>
        <fullName evidence="2">Uncharacterized protein</fullName>
    </submittedName>
</protein>
<dbReference type="Proteomes" id="UP000663832">
    <property type="component" value="Unassembled WGS sequence"/>
</dbReference>
<gene>
    <name evidence="2" type="ORF">QVE165_LOCUS7681</name>
</gene>
<evidence type="ECO:0000256" key="1">
    <source>
        <dbReference type="SAM" id="Phobius"/>
    </source>
</evidence>
<keyword evidence="1" id="KW-0472">Membrane</keyword>
<dbReference type="OrthoDB" id="9997037at2759"/>
<proteinExistence type="predicted"/>
<keyword evidence="1" id="KW-0812">Transmembrane</keyword>